<dbReference type="OrthoDB" id="630895at2759"/>
<dbReference type="EMBL" id="MCGO01000022">
    <property type="protein sequence ID" value="ORY44402.1"/>
    <property type="molecule type" value="Genomic_DNA"/>
</dbReference>
<proteinExistence type="inferred from homology"/>
<dbReference type="PROSITE" id="PS51186">
    <property type="entry name" value="GNAT"/>
    <property type="match status" value="1"/>
</dbReference>
<feature type="domain" description="N-acetyltransferase" evidence="4">
    <location>
        <begin position="5"/>
        <end position="174"/>
    </location>
</feature>
<organism evidence="5 6">
    <name type="scientific">Rhizoclosmatium globosum</name>
    <dbReference type="NCBI Taxonomy" id="329046"/>
    <lineage>
        <taxon>Eukaryota</taxon>
        <taxon>Fungi</taxon>
        <taxon>Fungi incertae sedis</taxon>
        <taxon>Chytridiomycota</taxon>
        <taxon>Chytridiomycota incertae sedis</taxon>
        <taxon>Chytridiomycetes</taxon>
        <taxon>Chytridiales</taxon>
        <taxon>Chytriomycetaceae</taxon>
        <taxon>Rhizoclosmatium</taxon>
    </lineage>
</organism>
<evidence type="ECO:0000313" key="6">
    <source>
        <dbReference type="Proteomes" id="UP000193642"/>
    </source>
</evidence>
<keyword evidence="2 5" id="KW-0012">Acyltransferase</keyword>
<gene>
    <name evidence="5" type="ORF">BCR33DRAFT_716943</name>
</gene>
<dbReference type="PANTHER" id="PTHR43792">
    <property type="entry name" value="GNAT FAMILY, PUTATIVE (AFU_ORTHOLOGUE AFUA_3G00765)-RELATED-RELATED"/>
    <property type="match status" value="1"/>
</dbReference>
<dbReference type="AlphaFoldDB" id="A0A1Y2CBJ8"/>
<evidence type="ECO:0000256" key="3">
    <source>
        <dbReference type="ARBA" id="ARBA00038502"/>
    </source>
</evidence>
<protein>
    <submittedName>
        <fullName evidence="5">Acyl-CoA N-acyltransferase</fullName>
    </submittedName>
</protein>
<dbReference type="SUPFAM" id="SSF55729">
    <property type="entry name" value="Acyl-CoA N-acyltransferases (Nat)"/>
    <property type="match status" value="1"/>
</dbReference>
<dbReference type="InterPro" id="IPR000182">
    <property type="entry name" value="GNAT_dom"/>
</dbReference>
<evidence type="ECO:0000259" key="4">
    <source>
        <dbReference type="PROSITE" id="PS51186"/>
    </source>
</evidence>
<dbReference type="InterPro" id="IPR016181">
    <property type="entry name" value="Acyl_CoA_acyltransferase"/>
</dbReference>
<dbReference type="PANTHER" id="PTHR43792:SF8">
    <property type="entry name" value="[RIBOSOMAL PROTEIN US5]-ALANINE N-ACETYLTRANSFERASE"/>
    <property type="match status" value="1"/>
</dbReference>
<dbReference type="Gene3D" id="3.40.630.30">
    <property type="match status" value="1"/>
</dbReference>
<accession>A0A1Y2CBJ8</accession>
<dbReference type="Pfam" id="PF13302">
    <property type="entry name" value="Acetyltransf_3"/>
    <property type="match status" value="1"/>
</dbReference>
<name>A0A1Y2CBJ8_9FUNG</name>
<dbReference type="STRING" id="329046.A0A1Y2CBJ8"/>
<keyword evidence="6" id="KW-1185">Reference proteome</keyword>
<evidence type="ECO:0000256" key="1">
    <source>
        <dbReference type="ARBA" id="ARBA00022679"/>
    </source>
</evidence>
<evidence type="ECO:0000256" key="2">
    <source>
        <dbReference type="ARBA" id="ARBA00023315"/>
    </source>
</evidence>
<keyword evidence="1 5" id="KW-0808">Transferase</keyword>
<dbReference type="GO" id="GO:0016747">
    <property type="term" value="F:acyltransferase activity, transferring groups other than amino-acyl groups"/>
    <property type="evidence" value="ECO:0007669"/>
    <property type="project" value="InterPro"/>
</dbReference>
<evidence type="ECO:0000313" key="5">
    <source>
        <dbReference type="EMBL" id="ORY44402.1"/>
    </source>
</evidence>
<sequence length="192" mass="21894">MTSEFTLSEFLPSDAADLTAILQDQTIHQNTLSIPNPYTEADANRFINYCINNHKKWKEDGKPPLQNCIRNSDGKVIGSIGVDIAEPVRFRPTRGIIGYYLHKDYKGRGIIPKALEVFIARAFSPDWNVERLEGDTFSFNASSGRVFEKCGFQYEGCMRGYYKKPGVEDLIDGNSYALLRKDWEKKIKEDII</sequence>
<reference evidence="5 6" key="1">
    <citation type="submission" date="2016-07" db="EMBL/GenBank/DDBJ databases">
        <title>Pervasive Adenine N6-methylation of Active Genes in Fungi.</title>
        <authorList>
            <consortium name="DOE Joint Genome Institute"/>
            <person name="Mondo S.J."/>
            <person name="Dannebaum R.O."/>
            <person name="Kuo R.C."/>
            <person name="Labutti K."/>
            <person name="Haridas S."/>
            <person name="Kuo A."/>
            <person name="Salamov A."/>
            <person name="Ahrendt S.R."/>
            <person name="Lipzen A."/>
            <person name="Sullivan W."/>
            <person name="Andreopoulos W.B."/>
            <person name="Clum A."/>
            <person name="Lindquist E."/>
            <person name="Daum C."/>
            <person name="Ramamoorthy G.K."/>
            <person name="Gryganskyi A."/>
            <person name="Culley D."/>
            <person name="Magnuson J.K."/>
            <person name="James T.Y."/>
            <person name="O'Malley M.A."/>
            <person name="Stajich J.E."/>
            <person name="Spatafora J.W."/>
            <person name="Visel A."/>
            <person name="Grigoriev I.V."/>
        </authorList>
    </citation>
    <scope>NUCLEOTIDE SEQUENCE [LARGE SCALE GENOMIC DNA]</scope>
    <source>
        <strain evidence="5 6">JEL800</strain>
    </source>
</reference>
<dbReference type="InterPro" id="IPR051531">
    <property type="entry name" value="N-acetyltransferase"/>
</dbReference>
<comment type="caution">
    <text evidence="5">The sequence shown here is derived from an EMBL/GenBank/DDBJ whole genome shotgun (WGS) entry which is preliminary data.</text>
</comment>
<comment type="similarity">
    <text evidence="3">Belongs to the acetyltransferase family. RimJ subfamily.</text>
</comment>
<dbReference type="Proteomes" id="UP000193642">
    <property type="component" value="Unassembled WGS sequence"/>
</dbReference>